<dbReference type="Proteomes" id="UP000242414">
    <property type="component" value="Unassembled WGS sequence"/>
</dbReference>
<organism evidence="1">
    <name type="scientific">Rhizopus microsporus var. microsporus</name>
    <dbReference type="NCBI Taxonomy" id="86635"/>
    <lineage>
        <taxon>Eukaryota</taxon>
        <taxon>Fungi</taxon>
        <taxon>Fungi incertae sedis</taxon>
        <taxon>Mucoromycota</taxon>
        <taxon>Mucoromycotina</taxon>
        <taxon>Mucoromycetes</taxon>
        <taxon>Mucorales</taxon>
        <taxon>Mucorineae</taxon>
        <taxon>Rhizopodaceae</taxon>
        <taxon>Rhizopus</taxon>
    </lineage>
</organism>
<feature type="non-terminal residue" evidence="1">
    <location>
        <position position="171"/>
    </location>
</feature>
<name>A0A1X0QLX1_RHIZD</name>
<dbReference type="EMBL" id="KV922314">
    <property type="protein sequence ID" value="ORE00745.1"/>
    <property type="molecule type" value="Genomic_DNA"/>
</dbReference>
<evidence type="ECO:0000313" key="1">
    <source>
        <dbReference type="EMBL" id="ORE00745.1"/>
    </source>
</evidence>
<accession>A0A1X0QLX1</accession>
<sequence>MKIRDTLPQNSDFYINAFLDYILCDNPKNSVCYAIEEEIGNKEINWSKVYICFQQKVIVSAPFSCWFFAPGCAHLSADTFRRPIAVYPENELVSSPPELFFLLLRIDKYYCTIEGFGTNFTSPVILQRVEYNHFITFNFKKHKKMLWTRPHLSMWEYACNKTGKVGSYKRS</sequence>
<proteinExistence type="predicted"/>
<protein>
    <submittedName>
        <fullName evidence="1">Uncharacterized protein</fullName>
    </submittedName>
</protein>
<reference evidence="1" key="1">
    <citation type="journal article" date="2016" name="Proc. Natl. Acad. Sci. U.S.A.">
        <title>Lipid metabolic changes in an early divergent fungus govern the establishment of a mutualistic symbiosis with endobacteria.</title>
        <authorList>
            <person name="Lastovetsky O.A."/>
            <person name="Gaspar M.L."/>
            <person name="Mondo S.J."/>
            <person name="LaButti K.M."/>
            <person name="Sandor L."/>
            <person name="Grigoriev I.V."/>
            <person name="Henry S.A."/>
            <person name="Pawlowska T.E."/>
        </authorList>
    </citation>
    <scope>NUCLEOTIDE SEQUENCE [LARGE SCALE GENOMIC DNA]</scope>
    <source>
        <strain evidence="1">ATCC 52814</strain>
    </source>
</reference>
<dbReference type="VEuPathDB" id="FungiDB:BCV72DRAFT_237414"/>
<gene>
    <name evidence="1" type="ORF">BCV72DRAFT_237414</name>
</gene>
<dbReference type="AlphaFoldDB" id="A0A1X0QLX1"/>
<dbReference type="OrthoDB" id="2379842at2759"/>